<comment type="caution">
    <text evidence="2">The sequence shown here is derived from an EMBL/GenBank/DDBJ whole genome shotgun (WGS) entry which is preliminary data.</text>
</comment>
<name>A0AAW9ZPV1_9XANT</name>
<organism evidence="2 3">
    <name type="scientific">Xanthomonas hortorum pv. pelargonii</name>
    <dbReference type="NCBI Taxonomy" id="453602"/>
    <lineage>
        <taxon>Bacteria</taxon>
        <taxon>Pseudomonadati</taxon>
        <taxon>Pseudomonadota</taxon>
        <taxon>Gammaproteobacteria</taxon>
        <taxon>Lysobacterales</taxon>
        <taxon>Lysobacteraceae</taxon>
        <taxon>Xanthomonas</taxon>
    </lineage>
</organism>
<feature type="compositionally biased region" description="Basic and acidic residues" evidence="1">
    <location>
        <begin position="73"/>
        <end position="84"/>
    </location>
</feature>
<feature type="region of interest" description="Disordered" evidence="1">
    <location>
        <begin position="62"/>
        <end position="84"/>
    </location>
</feature>
<evidence type="ECO:0000313" key="3">
    <source>
        <dbReference type="Proteomes" id="UP000548771"/>
    </source>
</evidence>
<evidence type="ECO:0000313" key="2">
    <source>
        <dbReference type="EMBL" id="NMI21719.1"/>
    </source>
</evidence>
<reference evidence="3" key="1">
    <citation type="journal article" date="2020" name="Syst. Appl. Microbiol.">
        <title>Clarifying the taxonomy of the causal agent of bacterial leaf spot of lettuce through a polyphasic approach reveals that Xanthomonas cynarae Trebaol et al. 2000 emend. Timilsina et al. 2019 is a later heterotypic synonym of Xanthomonas hortorum Vauterin et al. 1995.</title>
        <authorList>
            <person name="Moriniere L."/>
            <person name="Burlet A."/>
            <person name="Rosenthal E.R."/>
            <person name="Nesme X."/>
            <person name="Portier P."/>
            <person name="Bull C.T."/>
            <person name="Lavire C."/>
            <person name="Fischer-Le Saux M."/>
            <person name="Bertolla F."/>
        </authorList>
    </citation>
    <scope>NUCLEOTIDE SEQUENCE [LARGE SCALE GENOMIC DNA]</scope>
    <source>
        <strain evidence="3">CFBP2533</strain>
    </source>
</reference>
<evidence type="ECO:0000256" key="1">
    <source>
        <dbReference type="SAM" id="MobiDB-lite"/>
    </source>
</evidence>
<dbReference type="EMBL" id="SMDX01000007">
    <property type="protein sequence ID" value="NMI21719.1"/>
    <property type="molecule type" value="Genomic_DNA"/>
</dbReference>
<accession>A0AAW9ZPV1</accession>
<gene>
    <name evidence="2" type="ORF">E1J24_07570</name>
</gene>
<dbReference type="Proteomes" id="UP000548771">
    <property type="component" value="Unassembled WGS sequence"/>
</dbReference>
<protein>
    <submittedName>
        <fullName evidence="2">Uncharacterized protein</fullName>
    </submittedName>
</protein>
<sequence length="108" mass="11444">MQSFVYRFAMTSQRRSRSKAPSINQATLFDQLPTTAGGACARPGVGPYAAWMPRKSLHGRTCGVSHAGTRASARSEPKHSHEPADFVGVVGLRAVPHPVSGHAASTSM</sequence>
<dbReference type="AlphaFoldDB" id="A0AAW9ZPV1"/>
<proteinExistence type="predicted"/>